<proteinExistence type="predicted"/>
<dbReference type="AlphaFoldDB" id="A0A2T7A4N1"/>
<evidence type="ECO:0000256" key="1">
    <source>
        <dbReference type="SAM" id="Phobius"/>
    </source>
</evidence>
<gene>
    <name evidence="2" type="ORF">B9Z19DRAFT_1074299</name>
</gene>
<feature type="transmembrane region" description="Helical" evidence="1">
    <location>
        <begin position="33"/>
        <end position="54"/>
    </location>
</feature>
<keyword evidence="1" id="KW-1133">Transmembrane helix</keyword>
<dbReference type="Proteomes" id="UP000244722">
    <property type="component" value="Unassembled WGS sequence"/>
</dbReference>
<evidence type="ECO:0000313" key="3">
    <source>
        <dbReference type="Proteomes" id="UP000244722"/>
    </source>
</evidence>
<feature type="transmembrane region" description="Helical" evidence="1">
    <location>
        <begin position="60"/>
        <end position="81"/>
    </location>
</feature>
<name>A0A2T7A4N1_TUBBO</name>
<comment type="caution">
    <text evidence="2">The sequence shown here is derived from an EMBL/GenBank/DDBJ whole genome shotgun (WGS) entry which is preliminary data.</text>
</comment>
<reference evidence="2 3" key="1">
    <citation type="submission" date="2017-04" db="EMBL/GenBank/DDBJ databases">
        <title>Draft genome sequence of Tuber borchii Vittad., a whitish edible truffle.</title>
        <authorList>
            <consortium name="DOE Joint Genome Institute"/>
            <person name="Murat C."/>
            <person name="Kuo A."/>
            <person name="Barry K.W."/>
            <person name="Clum A."/>
            <person name="Dockter R.B."/>
            <person name="Fauchery L."/>
            <person name="Iotti M."/>
            <person name="Kohler A."/>
            <person name="Labutti K."/>
            <person name="Lindquist E.A."/>
            <person name="Lipzen A."/>
            <person name="Ohm R.A."/>
            <person name="Wang M."/>
            <person name="Grigoriev I.V."/>
            <person name="Zambonelli A."/>
            <person name="Martin F.M."/>
        </authorList>
    </citation>
    <scope>NUCLEOTIDE SEQUENCE [LARGE SCALE GENOMIC DNA]</scope>
    <source>
        <strain evidence="2 3">Tbo3840</strain>
    </source>
</reference>
<sequence length="98" mass="11090">MLLYDMFEICCGDCTVTGTGLNWKLSSYWPNKVLETVFIVTVVFSLSLFSWSPLPSMLRFLFLSSSLSFFSFLLIPLFSLLSNTSCLPSSDTALHWNL</sequence>
<protein>
    <submittedName>
        <fullName evidence="2">Uncharacterized protein</fullName>
    </submittedName>
</protein>
<organism evidence="2 3">
    <name type="scientific">Tuber borchii</name>
    <name type="common">White truffle</name>
    <dbReference type="NCBI Taxonomy" id="42251"/>
    <lineage>
        <taxon>Eukaryota</taxon>
        <taxon>Fungi</taxon>
        <taxon>Dikarya</taxon>
        <taxon>Ascomycota</taxon>
        <taxon>Pezizomycotina</taxon>
        <taxon>Pezizomycetes</taxon>
        <taxon>Pezizales</taxon>
        <taxon>Tuberaceae</taxon>
        <taxon>Tuber</taxon>
    </lineage>
</organism>
<dbReference type="EMBL" id="NESQ01000023">
    <property type="protein sequence ID" value="PUU82707.1"/>
    <property type="molecule type" value="Genomic_DNA"/>
</dbReference>
<accession>A0A2T7A4N1</accession>
<keyword evidence="1" id="KW-0812">Transmembrane</keyword>
<keyword evidence="3" id="KW-1185">Reference proteome</keyword>
<evidence type="ECO:0000313" key="2">
    <source>
        <dbReference type="EMBL" id="PUU82707.1"/>
    </source>
</evidence>
<keyword evidence="1" id="KW-0472">Membrane</keyword>